<dbReference type="Proteomes" id="UP001187471">
    <property type="component" value="Unassembled WGS sequence"/>
</dbReference>
<protein>
    <recommendedName>
        <fullName evidence="3">CCHC-type domain-containing protein</fullName>
    </recommendedName>
</protein>
<keyword evidence="5" id="KW-1185">Reference proteome</keyword>
<evidence type="ECO:0000256" key="1">
    <source>
        <dbReference type="PROSITE-ProRule" id="PRU00047"/>
    </source>
</evidence>
<keyword evidence="1" id="KW-0862">Zinc</keyword>
<reference evidence="4" key="1">
    <citation type="submission" date="2022-12" db="EMBL/GenBank/DDBJ databases">
        <title>Draft genome assemblies for two species of Escallonia (Escalloniales).</title>
        <authorList>
            <person name="Chanderbali A."/>
            <person name="Dervinis C."/>
            <person name="Anghel I."/>
            <person name="Soltis D."/>
            <person name="Soltis P."/>
            <person name="Zapata F."/>
        </authorList>
    </citation>
    <scope>NUCLEOTIDE SEQUENCE</scope>
    <source>
        <strain evidence="4">UCBG92.1500</strain>
        <tissue evidence="4">Leaf</tissue>
    </source>
</reference>
<feature type="domain" description="CCHC-type" evidence="3">
    <location>
        <begin position="136"/>
        <end position="151"/>
    </location>
</feature>
<sequence length="204" mass="23689">MTAFQVMNQDFIKLDRFDGKNFTRWQDMMFLLSALKVQYVQDPNLPLIPKITDDDSNETKAAWKGYKKKLLRTTEDFTVEQILKHLRIEEKTRVRDKSFSVNFNSKNENSGGNKRKLSETNNFGNSNKNNKKNKTCYNCEKKGHFKKECRSRKKQKIANTGSSHNPNVVEDDINKVVAMGDFHPFVLFHLQLAGVSDKPPVIHY</sequence>
<dbReference type="SUPFAM" id="SSF57756">
    <property type="entry name" value="Retrovirus zinc finger-like domains"/>
    <property type="match status" value="1"/>
</dbReference>
<accession>A0AA88RAX5</accession>
<evidence type="ECO:0000256" key="2">
    <source>
        <dbReference type="SAM" id="MobiDB-lite"/>
    </source>
</evidence>
<dbReference type="PROSITE" id="PS50158">
    <property type="entry name" value="ZF_CCHC"/>
    <property type="match status" value="1"/>
</dbReference>
<keyword evidence="1" id="KW-0479">Metal-binding</keyword>
<feature type="region of interest" description="Disordered" evidence="2">
    <location>
        <begin position="102"/>
        <end position="131"/>
    </location>
</feature>
<evidence type="ECO:0000259" key="3">
    <source>
        <dbReference type="PROSITE" id="PS50158"/>
    </source>
</evidence>
<keyword evidence="1" id="KW-0863">Zinc-finger</keyword>
<feature type="compositionally biased region" description="Polar residues" evidence="2">
    <location>
        <begin position="102"/>
        <end position="112"/>
    </location>
</feature>
<organism evidence="4 5">
    <name type="scientific">Escallonia rubra</name>
    <dbReference type="NCBI Taxonomy" id="112253"/>
    <lineage>
        <taxon>Eukaryota</taxon>
        <taxon>Viridiplantae</taxon>
        <taxon>Streptophyta</taxon>
        <taxon>Embryophyta</taxon>
        <taxon>Tracheophyta</taxon>
        <taxon>Spermatophyta</taxon>
        <taxon>Magnoliopsida</taxon>
        <taxon>eudicotyledons</taxon>
        <taxon>Gunneridae</taxon>
        <taxon>Pentapetalae</taxon>
        <taxon>asterids</taxon>
        <taxon>campanulids</taxon>
        <taxon>Escalloniales</taxon>
        <taxon>Escalloniaceae</taxon>
        <taxon>Escallonia</taxon>
    </lineage>
</organism>
<comment type="caution">
    <text evidence="4">The sequence shown here is derived from an EMBL/GenBank/DDBJ whole genome shotgun (WGS) entry which is preliminary data.</text>
</comment>
<dbReference type="AlphaFoldDB" id="A0AA88RAX5"/>
<proteinExistence type="predicted"/>
<dbReference type="Pfam" id="PF00098">
    <property type="entry name" value="zf-CCHC"/>
    <property type="match status" value="1"/>
</dbReference>
<dbReference type="GO" id="GO:0003676">
    <property type="term" value="F:nucleic acid binding"/>
    <property type="evidence" value="ECO:0007669"/>
    <property type="project" value="InterPro"/>
</dbReference>
<dbReference type="EMBL" id="JAVXUO010001151">
    <property type="protein sequence ID" value="KAK2985462.1"/>
    <property type="molecule type" value="Genomic_DNA"/>
</dbReference>
<evidence type="ECO:0000313" key="5">
    <source>
        <dbReference type="Proteomes" id="UP001187471"/>
    </source>
</evidence>
<name>A0AA88RAX5_9ASTE</name>
<gene>
    <name evidence="4" type="ORF">RJ640_030989</name>
</gene>
<dbReference type="InterPro" id="IPR036875">
    <property type="entry name" value="Znf_CCHC_sf"/>
</dbReference>
<dbReference type="SMART" id="SM00343">
    <property type="entry name" value="ZnF_C2HC"/>
    <property type="match status" value="1"/>
</dbReference>
<dbReference type="InterPro" id="IPR001878">
    <property type="entry name" value="Znf_CCHC"/>
</dbReference>
<evidence type="ECO:0000313" key="4">
    <source>
        <dbReference type="EMBL" id="KAK2985462.1"/>
    </source>
</evidence>
<dbReference type="GO" id="GO:0008270">
    <property type="term" value="F:zinc ion binding"/>
    <property type="evidence" value="ECO:0007669"/>
    <property type="project" value="UniProtKB-KW"/>
</dbReference>
<dbReference type="Gene3D" id="4.10.60.10">
    <property type="entry name" value="Zinc finger, CCHC-type"/>
    <property type="match status" value="1"/>
</dbReference>